<evidence type="ECO:0000256" key="5">
    <source>
        <dbReference type="ARBA" id="ARBA00023136"/>
    </source>
</evidence>
<organism evidence="9 10">
    <name type="scientific">Cutibacterium avidum</name>
    <dbReference type="NCBI Taxonomy" id="33010"/>
    <lineage>
        <taxon>Bacteria</taxon>
        <taxon>Bacillati</taxon>
        <taxon>Actinomycetota</taxon>
        <taxon>Actinomycetes</taxon>
        <taxon>Propionibacteriales</taxon>
        <taxon>Propionibacteriaceae</taxon>
        <taxon>Cutibacterium</taxon>
    </lineage>
</organism>
<feature type="domain" description="P-type ATPase A" evidence="8">
    <location>
        <begin position="119"/>
        <end position="217"/>
    </location>
</feature>
<dbReference type="InterPro" id="IPR008250">
    <property type="entry name" value="ATPase_P-typ_transduc_dom_A_sf"/>
</dbReference>
<dbReference type="PROSITE" id="PS01229">
    <property type="entry name" value="COF_2"/>
    <property type="match status" value="1"/>
</dbReference>
<dbReference type="GO" id="GO:0046872">
    <property type="term" value="F:metal ion binding"/>
    <property type="evidence" value="ECO:0007669"/>
    <property type="project" value="UniProtKB-KW"/>
</dbReference>
<feature type="transmembrane region" description="Helical" evidence="6">
    <location>
        <begin position="73"/>
        <end position="100"/>
    </location>
</feature>
<protein>
    <submittedName>
        <fullName evidence="9">Cadmium-translocating P-type ATPase</fullName>
    </submittedName>
</protein>
<dbReference type="InterPro" id="IPR001757">
    <property type="entry name" value="P_typ_ATPase"/>
</dbReference>
<evidence type="ECO:0000256" key="3">
    <source>
        <dbReference type="ARBA" id="ARBA00022692"/>
    </source>
</evidence>
<proteinExistence type="inferred from homology"/>
<dbReference type="Proteomes" id="UP000259211">
    <property type="component" value="Unassembled WGS sequence"/>
</dbReference>
<keyword evidence="6" id="KW-0479">Metal-binding</keyword>
<dbReference type="GO" id="GO:0016887">
    <property type="term" value="F:ATP hydrolysis activity"/>
    <property type="evidence" value="ECO:0007669"/>
    <property type="project" value="InterPro"/>
</dbReference>
<keyword evidence="3 6" id="KW-0812">Transmembrane</keyword>
<dbReference type="PANTHER" id="PTHR48085">
    <property type="entry name" value="CADMIUM/ZINC-TRANSPORTING ATPASE HMA2-RELATED"/>
    <property type="match status" value="1"/>
</dbReference>
<evidence type="ECO:0000256" key="4">
    <source>
        <dbReference type="ARBA" id="ARBA00022989"/>
    </source>
</evidence>
<comment type="subcellular location">
    <subcellularLocation>
        <location evidence="1">Cell membrane</location>
        <topology evidence="1">Multi-pass membrane protein</topology>
    </subcellularLocation>
</comment>
<dbReference type="EMBL" id="NOWI01000004">
    <property type="protein sequence ID" value="RFT44820.1"/>
    <property type="molecule type" value="Genomic_DNA"/>
</dbReference>
<feature type="transmembrane region" description="Helical" evidence="6">
    <location>
        <begin position="258"/>
        <end position="280"/>
    </location>
</feature>
<feature type="transmembrane region" description="Helical" evidence="6">
    <location>
        <begin position="12"/>
        <end position="30"/>
    </location>
</feature>
<keyword evidence="6" id="KW-0547">Nucleotide-binding</keyword>
<dbReference type="Pfam" id="PF00702">
    <property type="entry name" value="Hydrolase"/>
    <property type="match status" value="1"/>
</dbReference>
<feature type="transmembrane region" description="Helical" evidence="6">
    <location>
        <begin position="234"/>
        <end position="252"/>
    </location>
</feature>
<gene>
    <name evidence="9" type="primary">cadA</name>
    <name evidence="9" type="ORF">CHT91_04925</name>
</gene>
<evidence type="ECO:0000256" key="7">
    <source>
        <dbReference type="SAM" id="MobiDB-lite"/>
    </source>
</evidence>
<dbReference type="NCBIfam" id="TIGR01525">
    <property type="entry name" value="ATPase-IB_hvy"/>
    <property type="match status" value="1"/>
</dbReference>
<dbReference type="Gene3D" id="2.70.150.10">
    <property type="entry name" value="Calcium-transporting ATPase, cytoplasmic transduction domain A"/>
    <property type="match status" value="1"/>
</dbReference>
<evidence type="ECO:0000259" key="8">
    <source>
        <dbReference type="Pfam" id="PF00122"/>
    </source>
</evidence>
<keyword evidence="4 6" id="KW-1133">Transmembrane helix</keyword>
<evidence type="ECO:0000256" key="6">
    <source>
        <dbReference type="RuleBase" id="RU362081"/>
    </source>
</evidence>
<dbReference type="InterPro" id="IPR023214">
    <property type="entry name" value="HAD_sf"/>
</dbReference>
<dbReference type="InterPro" id="IPR023299">
    <property type="entry name" value="ATPase_P-typ_cyto_dom_N"/>
</dbReference>
<dbReference type="Gene3D" id="3.40.1110.10">
    <property type="entry name" value="Calcium-transporting ATPase, cytoplasmic domain N"/>
    <property type="match status" value="1"/>
</dbReference>
<dbReference type="Pfam" id="PF00122">
    <property type="entry name" value="E1-E2_ATPase"/>
    <property type="match status" value="1"/>
</dbReference>
<feature type="region of interest" description="Disordered" evidence="7">
    <location>
        <begin position="615"/>
        <end position="652"/>
    </location>
</feature>
<comment type="caution">
    <text evidence="9">The sequence shown here is derived from an EMBL/GenBank/DDBJ whole genome shotgun (WGS) entry which is preliminary data.</text>
</comment>
<evidence type="ECO:0000313" key="10">
    <source>
        <dbReference type="Proteomes" id="UP000259211"/>
    </source>
</evidence>
<dbReference type="InterPro" id="IPR036412">
    <property type="entry name" value="HAD-like_sf"/>
</dbReference>
<dbReference type="SUPFAM" id="SSF81665">
    <property type="entry name" value="Calcium ATPase, transmembrane domain M"/>
    <property type="match status" value="1"/>
</dbReference>
<comment type="similarity">
    <text evidence="2 6">Belongs to the cation transport ATPase (P-type) (TC 3.A.3) family. Type IB subfamily.</text>
</comment>
<keyword evidence="5 6" id="KW-0472">Membrane</keyword>
<feature type="transmembrane region" description="Helical" evidence="6">
    <location>
        <begin position="546"/>
        <end position="569"/>
    </location>
</feature>
<keyword evidence="6" id="KW-0067">ATP-binding</keyword>
<name>A0A3E2DHI6_9ACTN</name>
<feature type="compositionally biased region" description="Polar residues" evidence="7">
    <location>
        <begin position="639"/>
        <end position="652"/>
    </location>
</feature>
<dbReference type="InterPro" id="IPR027256">
    <property type="entry name" value="P-typ_ATPase_IB"/>
</dbReference>
<dbReference type="SUPFAM" id="SSF81653">
    <property type="entry name" value="Calcium ATPase, transduction domain A"/>
    <property type="match status" value="1"/>
</dbReference>
<evidence type="ECO:0000256" key="2">
    <source>
        <dbReference type="ARBA" id="ARBA00006024"/>
    </source>
</evidence>
<dbReference type="InterPro" id="IPR023298">
    <property type="entry name" value="ATPase_P-typ_TM_dom_sf"/>
</dbReference>
<reference evidence="9 10" key="1">
    <citation type="submission" date="2017-07" db="EMBL/GenBank/DDBJ databases">
        <authorList>
            <person name="Sun Z.S."/>
            <person name="Albrecht U."/>
            <person name="Echele G."/>
            <person name="Lee C.C."/>
        </authorList>
    </citation>
    <scope>NUCLEOTIDE SEQUENCE [LARGE SCALE GENOMIC DNA]</scope>
    <source>
        <strain evidence="9 10">P16-029</strain>
    </source>
</reference>
<dbReference type="AlphaFoldDB" id="A0A3E2DHI6"/>
<dbReference type="PROSITE" id="PS00154">
    <property type="entry name" value="ATPASE_E1_E2"/>
    <property type="match status" value="1"/>
</dbReference>
<dbReference type="GO" id="GO:0005524">
    <property type="term" value="F:ATP binding"/>
    <property type="evidence" value="ECO:0007669"/>
    <property type="project" value="UniProtKB-UniRule"/>
</dbReference>
<dbReference type="InterPro" id="IPR059000">
    <property type="entry name" value="ATPase_P-type_domA"/>
</dbReference>
<feature type="transmembrane region" description="Helical" evidence="6">
    <location>
        <begin position="37"/>
        <end position="53"/>
    </location>
</feature>
<dbReference type="PRINTS" id="PR00119">
    <property type="entry name" value="CATATPASE"/>
</dbReference>
<sequence>MPTWREHIDINLAWRVALCAVAAVVVGLGLTWPGHRFPAVGIICLIIGCWPFLAEAFDDLRHAHMSMELSMLLAIAAAAAIGEWVTALMITTFVLVAEILEDLSMERGRDALTDLMAFLPDSVRVRCNEGIIETTLAGVTSGDLVVISPGDRIAVDGLVETGASEVDQSRITGEPMPVAVRGGDRVLAGSVNHGGALEVRVEHVGANSSYGQIVEAVRSDQDSPTPVQRLSDRVATWIVAAAFLAAVITWFATHDLRATISVIVVAGACGVAAGTPLAILAGMARVARRGAFVKGGVHLEQLGQVDTVVIDKTGTITAGQPTVSGVDPAAGWADEDVLSLAASVEQFSEHPVGRAICAAGDVTVSMAEDFRYEPGHGVSGVVGGRRVEVSRRVPAGFSTDAIARSYVWVDDEWIGAIQFVDEIRETSAAAIEELHRMGLQVVMLSGDAEATARQVGDQVGVDEVRAGLRPIEKADVISELMASERKVVMVGDGVNDAPALSAATVGVGMGAGTEIARRSADVVLISSDLADLVGAVRTARRVRGIIWFNVVGTLAVDALGMVLAATGALGPLGAALVHVGSETAFILNSARLIPTGFNSGERRHPESRISPVVRGAAIHPRRDSLPQSPTVSRARRTNRGSGWPTTSSSLPS</sequence>
<dbReference type="RefSeq" id="WP_117189079.1">
    <property type="nucleotide sequence ID" value="NZ_JASORL010000025.1"/>
</dbReference>
<keyword evidence="6" id="KW-1003">Cell membrane</keyword>
<dbReference type="GO" id="GO:0005886">
    <property type="term" value="C:plasma membrane"/>
    <property type="evidence" value="ECO:0007669"/>
    <property type="project" value="UniProtKB-SubCell"/>
</dbReference>
<dbReference type="InterPro" id="IPR051014">
    <property type="entry name" value="Cation_Transport_ATPase_IB"/>
</dbReference>
<dbReference type="PANTHER" id="PTHR48085:SF5">
    <property type="entry name" value="CADMIUM_ZINC-TRANSPORTING ATPASE HMA4-RELATED"/>
    <property type="match status" value="1"/>
</dbReference>
<dbReference type="GO" id="GO:0019829">
    <property type="term" value="F:ATPase-coupled monoatomic cation transmembrane transporter activity"/>
    <property type="evidence" value="ECO:0007669"/>
    <property type="project" value="InterPro"/>
</dbReference>
<dbReference type="NCBIfam" id="TIGR01494">
    <property type="entry name" value="ATPase_P-type"/>
    <property type="match status" value="1"/>
</dbReference>
<dbReference type="Gene3D" id="3.40.50.1000">
    <property type="entry name" value="HAD superfamily/HAD-like"/>
    <property type="match status" value="1"/>
</dbReference>
<accession>A0A3E2DHI6</accession>
<evidence type="ECO:0000256" key="1">
    <source>
        <dbReference type="ARBA" id="ARBA00004651"/>
    </source>
</evidence>
<dbReference type="SUPFAM" id="SSF56784">
    <property type="entry name" value="HAD-like"/>
    <property type="match status" value="1"/>
</dbReference>
<dbReference type="NCBIfam" id="TIGR01512">
    <property type="entry name" value="ATPase-IB2_Cd"/>
    <property type="match status" value="1"/>
</dbReference>
<dbReference type="InterPro" id="IPR018303">
    <property type="entry name" value="ATPase_P-typ_P_site"/>
</dbReference>
<evidence type="ECO:0000313" key="9">
    <source>
        <dbReference type="EMBL" id="RFT44820.1"/>
    </source>
</evidence>